<name>A0A1X1QVE9_MYCFA</name>
<dbReference type="Pfam" id="PF00300">
    <property type="entry name" value="His_Phos_1"/>
    <property type="match status" value="1"/>
</dbReference>
<dbReference type="AlphaFoldDB" id="A0A1X1QVE9"/>
<organism evidence="2 3">
    <name type="scientific">Mycolicibacterium fallax</name>
    <name type="common">Mycobacterium fallax</name>
    <dbReference type="NCBI Taxonomy" id="1793"/>
    <lineage>
        <taxon>Bacteria</taxon>
        <taxon>Bacillati</taxon>
        <taxon>Actinomycetota</taxon>
        <taxon>Actinomycetes</taxon>
        <taxon>Mycobacteriales</taxon>
        <taxon>Mycobacteriaceae</taxon>
        <taxon>Mycolicibacterium</taxon>
    </lineage>
</organism>
<dbReference type="InterPro" id="IPR050275">
    <property type="entry name" value="PGM_Phosphatase"/>
</dbReference>
<evidence type="ECO:0000256" key="1">
    <source>
        <dbReference type="SAM" id="MobiDB-lite"/>
    </source>
</evidence>
<dbReference type="GO" id="GO:0016791">
    <property type="term" value="F:phosphatase activity"/>
    <property type="evidence" value="ECO:0007669"/>
    <property type="project" value="TreeGrafter"/>
</dbReference>
<evidence type="ECO:0000313" key="2">
    <source>
        <dbReference type="EMBL" id="ORU95199.1"/>
    </source>
</evidence>
<evidence type="ECO:0000313" key="3">
    <source>
        <dbReference type="Proteomes" id="UP000193484"/>
    </source>
</evidence>
<dbReference type="GO" id="GO:0005737">
    <property type="term" value="C:cytoplasm"/>
    <property type="evidence" value="ECO:0007669"/>
    <property type="project" value="TreeGrafter"/>
</dbReference>
<proteinExistence type="predicted"/>
<accession>A0A1X1QVE9</accession>
<feature type="region of interest" description="Disordered" evidence="1">
    <location>
        <begin position="207"/>
        <end position="245"/>
    </location>
</feature>
<dbReference type="InterPro" id="IPR013078">
    <property type="entry name" value="His_Pase_superF_clade-1"/>
</dbReference>
<dbReference type="PANTHER" id="PTHR48100:SF1">
    <property type="entry name" value="HISTIDINE PHOSPHATASE FAMILY PROTEIN-RELATED"/>
    <property type="match status" value="1"/>
</dbReference>
<feature type="compositionally biased region" description="Low complexity" evidence="1">
    <location>
        <begin position="216"/>
        <end position="234"/>
    </location>
</feature>
<dbReference type="Proteomes" id="UP000193484">
    <property type="component" value="Unassembled WGS sequence"/>
</dbReference>
<dbReference type="InterPro" id="IPR029033">
    <property type="entry name" value="His_PPase_superfam"/>
</dbReference>
<reference evidence="2 3" key="1">
    <citation type="submission" date="2016-01" db="EMBL/GenBank/DDBJ databases">
        <title>The new phylogeny of the genus Mycobacterium.</title>
        <authorList>
            <person name="Tarcisio F."/>
            <person name="Conor M."/>
            <person name="Antonella G."/>
            <person name="Elisabetta G."/>
            <person name="Giulia F.S."/>
            <person name="Sara T."/>
            <person name="Anna F."/>
            <person name="Clotilde B."/>
            <person name="Roberto B."/>
            <person name="Veronica D.S."/>
            <person name="Fabio R."/>
            <person name="Monica P."/>
            <person name="Olivier J."/>
            <person name="Enrico T."/>
            <person name="Nicola S."/>
        </authorList>
    </citation>
    <scope>NUCLEOTIDE SEQUENCE [LARGE SCALE GENOMIC DNA]</scope>
    <source>
        <strain evidence="2 3">DSM 44179</strain>
    </source>
</reference>
<dbReference type="SMART" id="SM00855">
    <property type="entry name" value="PGAM"/>
    <property type="match status" value="1"/>
</dbReference>
<dbReference type="PANTHER" id="PTHR48100">
    <property type="entry name" value="BROAD-SPECIFICITY PHOSPHATASE YOR283W-RELATED"/>
    <property type="match status" value="1"/>
</dbReference>
<dbReference type="RefSeq" id="WP_085101261.1">
    <property type="nucleotide sequence ID" value="NZ_AP022603.1"/>
</dbReference>
<dbReference type="OrthoDB" id="9793115at2"/>
<dbReference type="SUPFAM" id="SSF53254">
    <property type="entry name" value="Phosphoglycerate mutase-like"/>
    <property type="match status" value="1"/>
</dbReference>
<protein>
    <submittedName>
        <fullName evidence="2">Phosphoglycerate mutase</fullName>
    </submittedName>
</protein>
<feature type="compositionally biased region" description="Basic and acidic residues" evidence="1">
    <location>
        <begin position="235"/>
        <end position="245"/>
    </location>
</feature>
<dbReference type="STRING" id="1793.AWC04_00645"/>
<gene>
    <name evidence="2" type="ORF">AWC04_00645</name>
</gene>
<dbReference type="CDD" id="cd07067">
    <property type="entry name" value="HP_PGM_like"/>
    <property type="match status" value="1"/>
</dbReference>
<dbReference type="Gene3D" id="3.40.50.1240">
    <property type="entry name" value="Phosphoglycerate mutase-like"/>
    <property type="match status" value="1"/>
</dbReference>
<keyword evidence="3" id="KW-1185">Reference proteome</keyword>
<dbReference type="EMBL" id="LQOJ01000084">
    <property type="protein sequence ID" value="ORU95199.1"/>
    <property type="molecule type" value="Genomic_DNA"/>
</dbReference>
<comment type="caution">
    <text evidence="2">The sequence shown here is derived from an EMBL/GenBank/DDBJ whole genome shotgun (WGS) entry which is preliminary data.</text>
</comment>
<sequence>MSGRLLLVRHGQSYGNIDRRLDTRPPGAELTPLGREQARNFARLRPEAPRLLVHSLAVRAVQTATEMGDVAGIGALEVDGIHEVQAGDLEGRNDDAAHDEFRRVCLRWHLGELDVPMPGGESGAHVLDRFVPVLTELRLRYLDDEAWTGDIVVVSHGAAIRLVASALSGVDRGFAADNHLANTDAVALAPIADGRWSCVQWGALVPPFAPEPPDAPESSGAAAPPPGSAASPEPARADERPDPMG</sequence>